<evidence type="ECO:0000259" key="5">
    <source>
        <dbReference type="Pfam" id="PF08386"/>
    </source>
</evidence>
<evidence type="ECO:0000313" key="7">
    <source>
        <dbReference type="Proteomes" id="UP000799437"/>
    </source>
</evidence>
<proteinExistence type="inferred from homology"/>
<evidence type="ECO:0000259" key="4">
    <source>
        <dbReference type="Pfam" id="PF00561"/>
    </source>
</evidence>
<feature type="domain" description="Peptidase S33 tripeptidyl aminopeptidase-like C-terminal" evidence="5">
    <location>
        <begin position="473"/>
        <end position="550"/>
    </location>
</feature>
<dbReference type="GeneID" id="54482213"/>
<comment type="similarity">
    <text evidence="1">Belongs to the peptidase S33 family.</text>
</comment>
<dbReference type="PANTHER" id="PTHR43248">
    <property type="entry name" value="2-SUCCINYL-6-HYDROXY-2,4-CYCLOHEXADIENE-1-CARBOXYLATE SYNTHASE"/>
    <property type="match status" value="1"/>
</dbReference>
<dbReference type="InterPro" id="IPR013595">
    <property type="entry name" value="Pept_S33_TAP-like_C"/>
</dbReference>
<sequence>MLLQTLLPLAPLGALAYSSLQTQTNPLSKRDDEFNWTSIHPTPDLQYHDCYTTFKCARLQVPLDWSLDAPTNLTTNTSFAIAIVTLPATVPATDPSFGGTIVTNPGGPGGSGTDFGLSSSTRLQQILEGEKHYEILSFDPRGVYRTTPTLDCYEGDVATRLVEILQTRGVGRIGEEPDGVRDRYLMAQAASRLCEEVTANVLPHISTASVARDMVEIVDRVEELRRTETNRTATEVPRLNLLGISYGSALGMTFSAMFPERVGKVMIDGILDIDDYTSGEWRKNLDDAEAVLDDFYQNCFDANCTLRNPSDSNWTAIRDRVSAFLTEFERNPVPAFRNKQPTVLTSDDMRDQMLLALYGPNVTSEGLAQTLSDTIEGNYTTLATAVLISDDELLASPYLWSRDVRTAVGFADAVPEAGNKTLEQRQADVQFLTEQAPTLAGTLWPDITIAMSGRTVRPRYSFTGPYTVPVADPHNASTPAAPLLFLSARLDPVTPLRNAQAMAERFPGSSVMIQESAGHSALFSSDSECTNAVLREFFGTGKVPEMNFSCEADCKPFVGCKTANGTFVGEDLQVRREPFLPRMI</sequence>
<dbReference type="SUPFAM" id="SSF53474">
    <property type="entry name" value="alpha/beta-Hydrolases"/>
    <property type="match status" value="1"/>
</dbReference>
<gene>
    <name evidence="6" type="ORF">EJ05DRAFT_372742</name>
</gene>
<evidence type="ECO:0000313" key="6">
    <source>
        <dbReference type="EMBL" id="KAF2757953.1"/>
    </source>
</evidence>
<organism evidence="6 7">
    <name type="scientific">Pseudovirgaria hyperparasitica</name>
    <dbReference type="NCBI Taxonomy" id="470096"/>
    <lineage>
        <taxon>Eukaryota</taxon>
        <taxon>Fungi</taxon>
        <taxon>Dikarya</taxon>
        <taxon>Ascomycota</taxon>
        <taxon>Pezizomycotina</taxon>
        <taxon>Dothideomycetes</taxon>
        <taxon>Dothideomycetes incertae sedis</taxon>
        <taxon>Acrospermales</taxon>
        <taxon>Acrospermaceae</taxon>
        <taxon>Pseudovirgaria</taxon>
    </lineage>
</organism>
<protein>
    <submittedName>
        <fullName evidence="6">Alpha/beta-hydrolase</fullName>
    </submittedName>
</protein>
<accession>A0A6A6W5S3</accession>
<dbReference type="EMBL" id="ML996572">
    <property type="protein sequence ID" value="KAF2757953.1"/>
    <property type="molecule type" value="Genomic_DNA"/>
</dbReference>
<feature type="signal peptide" evidence="3">
    <location>
        <begin position="1"/>
        <end position="16"/>
    </location>
</feature>
<dbReference type="Proteomes" id="UP000799437">
    <property type="component" value="Unassembled WGS sequence"/>
</dbReference>
<dbReference type="Gene3D" id="3.40.50.1820">
    <property type="entry name" value="alpha/beta hydrolase"/>
    <property type="match status" value="1"/>
</dbReference>
<dbReference type="InterPro" id="IPR051601">
    <property type="entry name" value="Serine_prot/Carboxylest_S33"/>
</dbReference>
<name>A0A6A6W5S3_9PEZI</name>
<feature type="domain" description="AB hydrolase-1" evidence="4">
    <location>
        <begin position="100"/>
        <end position="298"/>
    </location>
</feature>
<keyword evidence="7" id="KW-1185">Reference proteome</keyword>
<reference evidence="6" key="1">
    <citation type="journal article" date="2020" name="Stud. Mycol.">
        <title>101 Dothideomycetes genomes: a test case for predicting lifestyles and emergence of pathogens.</title>
        <authorList>
            <person name="Haridas S."/>
            <person name="Albert R."/>
            <person name="Binder M."/>
            <person name="Bloem J."/>
            <person name="Labutti K."/>
            <person name="Salamov A."/>
            <person name="Andreopoulos B."/>
            <person name="Baker S."/>
            <person name="Barry K."/>
            <person name="Bills G."/>
            <person name="Bluhm B."/>
            <person name="Cannon C."/>
            <person name="Castanera R."/>
            <person name="Culley D."/>
            <person name="Daum C."/>
            <person name="Ezra D."/>
            <person name="Gonzalez J."/>
            <person name="Henrissat B."/>
            <person name="Kuo A."/>
            <person name="Liang C."/>
            <person name="Lipzen A."/>
            <person name="Lutzoni F."/>
            <person name="Magnuson J."/>
            <person name="Mondo S."/>
            <person name="Nolan M."/>
            <person name="Ohm R."/>
            <person name="Pangilinan J."/>
            <person name="Park H.-J."/>
            <person name="Ramirez L."/>
            <person name="Alfaro M."/>
            <person name="Sun H."/>
            <person name="Tritt A."/>
            <person name="Yoshinaga Y."/>
            <person name="Zwiers L.-H."/>
            <person name="Turgeon B."/>
            <person name="Goodwin S."/>
            <person name="Spatafora J."/>
            <person name="Crous P."/>
            <person name="Grigoriev I."/>
        </authorList>
    </citation>
    <scope>NUCLEOTIDE SEQUENCE</scope>
    <source>
        <strain evidence="6">CBS 121739</strain>
    </source>
</reference>
<dbReference type="RefSeq" id="XP_033600404.1">
    <property type="nucleotide sequence ID" value="XM_033741159.1"/>
</dbReference>
<keyword evidence="3" id="KW-0732">Signal</keyword>
<dbReference type="OrthoDB" id="425534at2759"/>
<keyword evidence="2 6" id="KW-0378">Hydrolase</keyword>
<feature type="chain" id="PRO_5025376524" evidence="3">
    <location>
        <begin position="17"/>
        <end position="584"/>
    </location>
</feature>
<dbReference type="InterPro" id="IPR000073">
    <property type="entry name" value="AB_hydrolase_1"/>
</dbReference>
<dbReference type="Pfam" id="PF00561">
    <property type="entry name" value="Abhydrolase_1"/>
    <property type="match status" value="1"/>
</dbReference>
<evidence type="ECO:0000256" key="1">
    <source>
        <dbReference type="ARBA" id="ARBA00010088"/>
    </source>
</evidence>
<dbReference type="InterPro" id="IPR029058">
    <property type="entry name" value="AB_hydrolase_fold"/>
</dbReference>
<dbReference type="AlphaFoldDB" id="A0A6A6W5S3"/>
<dbReference type="Pfam" id="PF08386">
    <property type="entry name" value="Abhydrolase_4"/>
    <property type="match status" value="1"/>
</dbReference>
<evidence type="ECO:0000256" key="3">
    <source>
        <dbReference type="SAM" id="SignalP"/>
    </source>
</evidence>
<evidence type="ECO:0000256" key="2">
    <source>
        <dbReference type="ARBA" id="ARBA00022801"/>
    </source>
</evidence>
<dbReference type="GO" id="GO:0016787">
    <property type="term" value="F:hydrolase activity"/>
    <property type="evidence" value="ECO:0007669"/>
    <property type="project" value="UniProtKB-KW"/>
</dbReference>
<dbReference type="PANTHER" id="PTHR43248:SF25">
    <property type="entry name" value="AB HYDROLASE-1 DOMAIN-CONTAINING PROTEIN-RELATED"/>
    <property type="match status" value="1"/>
</dbReference>